<comment type="caution">
    <text evidence="1">The sequence shown here is derived from an EMBL/GenBank/DDBJ whole genome shotgun (WGS) entry which is preliminary data.</text>
</comment>
<sequence>MNVKLGRSLLGVLVALGACCTPAAVMQPPASEVGAVSDYNRSEWGRWRDQDGDCQDPRQEVLITESLEAPTLDEKGCKVLLGRWLCQLTGVTFSDPRLLDIDHIVPLREAHYSGGQTYGQGVIEKA</sequence>
<dbReference type="PROSITE" id="PS51257">
    <property type="entry name" value="PROKAR_LIPOPROTEIN"/>
    <property type="match status" value="1"/>
</dbReference>
<proteinExistence type="predicted"/>
<protein>
    <submittedName>
        <fullName evidence="1">Uncharacterized protein</fullName>
    </submittedName>
</protein>
<gene>
    <name evidence="1" type="ORF">LCGC14_3060470</name>
</gene>
<feature type="non-terminal residue" evidence="1">
    <location>
        <position position="126"/>
    </location>
</feature>
<dbReference type="AlphaFoldDB" id="A0A0F8X7A7"/>
<reference evidence="1" key="1">
    <citation type="journal article" date="2015" name="Nature">
        <title>Complex archaea that bridge the gap between prokaryotes and eukaryotes.</title>
        <authorList>
            <person name="Spang A."/>
            <person name="Saw J.H."/>
            <person name="Jorgensen S.L."/>
            <person name="Zaremba-Niedzwiedzka K."/>
            <person name="Martijn J."/>
            <person name="Lind A.E."/>
            <person name="van Eijk R."/>
            <person name="Schleper C."/>
            <person name="Guy L."/>
            <person name="Ettema T.J."/>
        </authorList>
    </citation>
    <scope>NUCLEOTIDE SEQUENCE</scope>
</reference>
<dbReference type="EMBL" id="LAZR01064789">
    <property type="protein sequence ID" value="KKK56840.1"/>
    <property type="molecule type" value="Genomic_DNA"/>
</dbReference>
<organism evidence="1">
    <name type="scientific">marine sediment metagenome</name>
    <dbReference type="NCBI Taxonomy" id="412755"/>
    <lineage>
        <taxon>unclassified sequences</taxon>
        <taxon>metagenomes</taxon>
        <taxon>ecological metagenomes</taxon>
    </lineage>
</organism>
<evidence type="ECO:0000313" key="1">
    <source>
        <dbReference type="EMBL" id="KKK56840.1"/>
    </source>
</evidence>
<accession>A0A0F8X7A7</accession>
<name>A0A0F8X7A7_9ZZZZ</name>